<evidence type="ECO:0000313" key="7">
    <source>
        <dbReference type="Proteomes" id="UP000617531"/>
    </source>
</evidence>
<keyword evidence="4 6" id="KW-0503">Monooxygenase</keyword>
<dbReference type="GO" id="GO:0046306">
    <property type="term" value="P:alkanesulfonate catabolic process"/>
    <property type="evidence" value="ECO:0007669"/>
    <property type="project" value="TreeGrafter"/>
</dbReference>
<dbReference type="AlphaFoldDB" id="A0A8J3GT50"/>
<comment type="caution">
    <text evidence="6">The sequence shown here is derived from an EMBL/GenBank/DDBJ whole genome shotgun (WGS) entry which is preliminary data.</text>
</comment>
<reference evidence="6" key="2">
    <citation type="submission" date="2020-09" db="EMBL/GenBank/DDBJ databases">
        <authorList>
            <person name="Sun Q."/>
            <person name="Zhou Y."/>
        </authorList>
    </citation>
    <scope>NUCLEOTIDE SEQUENCE</scope>
    <source>
        <strain evidence="6">CGMCC 1.16548</strain>
    </source>
</reference>
<keyword evidence="3" id="KW-0560">Oxidoreductase</keyword>
<evidence type="ECO:0000313" key="6">
    <source>
        <dbReference type="EMBL" id="GHF25854.1"/>
    </source>
</evidence>
<dbReference type="PANTHER" id="PTHR42847">
    <property type="entry name" value="ALKANESULFONATE MONOOXYGENASE"/>
    <property type="match status" value="1"/>
</dbReference>
<keyword evidence="2" id="KW-0288">FMN</keyword>
<dbReference type="RefSeq" id="WP_191284216.1">
    <property type="nucleotide sequence ID" value="NZ_BNAI01000010.1"/>
</dbReference>
<sequence length="277" mass="29966">MEICTFIEPQNGASYDEQLAFAAATERLGFAGFFRSDHFVAFDGDGMPGPSDSWTVLAGLARETSRIRLGTLVSSVTFRHPALLAIQVANVDAMSGGRVELGLGAGWHEREHEAYGIPFPARRFGILEEQLAIITGLWATPVGDTFDFTGEHYRLDAAPALPKPVQQRVPVIVGGSGPNRTPELAARFATEYNYFLTGDRDAAARFAVVRAAVEAAGRDPGDLRYSVATSLEYGIPIPEVIAKVDVARAAGADRVYLQFLDHRDLGYLERVATAVLP</sequence>
<dbReference type="InterPro" id="IPR011251">
    <property type="entry name" value="Luciferase-like_dom"/>
</dbReference>
<keyword evidence="7" id="KW-1185">Reference proteome</keyword>
<dbReference type="InterPro" id="IPR036661">
    <property type="entry name" value="Luciferase-like_sf"/>
</dbReference>
<gene>
    <name evidence="6" type="ORF">GCM10011600_28580</name>
</gene>
<name>A0A8J3GT50_9MICO</name>
<keyword evidence="1" id="KW-0285">Flavoprotein</keyword>
<dbReference type="InterPro" id="IPR019952">
    <property type="entry name" value="F420_OxRdatse_Rv1855c_pred"/>
</dbReference>
<dbReference type="PANTHER" id="PTHR42847:SF4">
    <property type="entry name" value="ALKANESULFONATE MONOOXYGENASE-RELATED"/>
    <property type="match status" value="1"/>
</dbReference>
<evidence type="ECO:0000256" key="4">
    <source>
        <dbReference type="ARBA" id="ARBA00023033"/>
    </source>
</evidence>
<dbReference type="SUPFAM" id="SSF51679">
    <property type="entry name" value="Bacterial luciferase-like"/>
    <property type="match status" value="1"/>
</dbReference>
<evidence type="ECO:0000256" key="3">
    <source>
        <dbReference type="ARBA" id="ARBA00023002"/>
    </source>
</evidence>
<evidence type="ECO:0000259" key="5">
    <source>
        <dbReference type="Pfam" id="PF00296"/>
    </source>
</evidence>
<organism evidence="6 7">
    <name type="scientific">Pseudolysinimonas yzui</name>
    <dbReference type="NCBI Taxonomy" id="2708254"/>
    <lineage>
        <taxon>Bacteria</taxon>
        <taxon>Bacillati</taxon>
        <taxon>Actinomycetota</taxon>
        <taxon>Actinomycetes</taxon>
        <taxon>Micrococcales</taxon>
        <taxon>Microbacteriaceae</taxon>
        <taxon>Pseudolysinimonas</taxon>
    </lineage>
</organism>
<protein>
    <submittedName>
        <fullName evidence="6">Luciferase-like monooxygenase superfamily protein</fullName>
    </submittedName>
</protein>
<feature type="domain" description="Luciferase-like" evidence="5">
    <location>
        <begin position="9"/>
        <end position="230"/>
    </location>
</feature>
<dbReference type="Proteomes" id="UP000617531">
    <property type="component" value="Unassembled WGS sequence"/>
</dbReference>
<accession>A0A8J3GT50</accession>
<evidence type="ECO:0000256" key="2">
    <source>
        <dbReference type="ARBA" id="ARBA00022643"/>
    </source>
</evidence>
<dbReference type="GO" id="GO:0008726">
    <property type="term" value="F:alkanesulfonate monooxygenase activity"/>
    <property type="evidence" value="ECO:0007669"/>
    <property type="project" value="TreeGrafter"/>
</dbReference>
<dbReference type="InterPro" id="IPR050172">
    <property type="entry name" value="SsuD_RutA_monooxygenase"/>
</dbReference>
<dbReference type="Pfam" id="PF00296">
    <property type="entry name" value="Bac_luciferase"/>
    <property type="match status" value="1"/>
</dbReference>
<evidence type="ECO:0000256" key="1">
    <source>
        <dbReference type="ARBA" id="ARBA00022630"/>
    </source>
</evidence>
<dbReference type="EMBL" id="BNAI01000010">
    <property type="protein sequence ID" value="GHF25854.1"/>
    <property type="molecule type" value="Genomic_DNA"/>
</dbReference>
<reference evidence="6" key="1">
    <citation type="journal article" date="2014" name="Int. J. Syst. Evol. Microbiol.">
        <title>Complete genome sequence of Corynebacterium casei LMG S-19264T (=DSM 44701T), isolated from a smear-ripened cheese.</title>
        <authorList>
            <consortium name="US DOE Joint Genome Institute (JGI-PGF)"/>
            <person name="Walter F."/>
            <person name="Albersmeier A."/>
            <person name="Kalinowski J."/>
            <person name="Ruckert C."/>
        </authorList>
    </citation>
    <scope>NUCLEOTIDE SEQUENCE</scope>
    <source>
        <strain evidence="6">CGMCC 1.16548</strain>
    </source>
</reference>
<dbReference type="Gene3D" id="3.20.20.30">
    <property type="entry name" value="Luciferase-like domain"/>
    <property type="match status" value="1"/>
</dbReference>
<proteinExistence type="predicted"/>
<dbReference type="NCBIfam" id="TIGR03560">
    <property type="entry name" value="F420_Rv1855c"/>
    <property type="match status" value="1"/>
</dbReference>